<keyword evidence="3" id="KW-1185">Reference proteome</keyword>
<feature type="compositionally biased region" description="Basic residues" evidence="1">
    <location>
        <begin position="115"/>
        <end position="124"/>
    </location>
</feature>
<dbReference type="EMBL" id="BLLK01000062">
    <property type="protein sequence ID" value="GFH58553.1"/>
    <property type="molecule type" value="Genomic_DNA"/>
</dbReference>
<comment type="caution">
    <text evidence="2">The sequence shown here is derived from an EMBL/GenBank/DDBJ whole genome shotgun (WGS) entry which is preliminary data.</text>
</comment>
<protein>
    <submittedName>
        <fullName evidence="2">Uncharacterized protein</fullName>
    </submittedName>
</protein>
<evidence type="ECO:0000256" key="1">
    <source>
        <dbReference type="SAM" id="MobiDB-lite"/>
    </source>
</evidence>
<reference evidence="2 3" key="1">
    <citation type="journal article" date="2021" name="Sci. Rep.">
        <title>The genome of the diatom Chaetoceros tenuissimus carries an ancient integrated fragment of an extant virus.</title>
        <authorList>
            <person name="Hongo Y."/>
            <person name="Kimura K."/>
            <person name="Takaki Y."/>
            <person name="Yoshida Y."/>
            <person name="Baba S."/>
            <person name="Kobayashi G."/>
            <person name="Nagasaki K."/>
            <person name="Hano T."/>
            <person name="Tomaru Y."/>
        </authorList>
    </citation>
    <scope>NUCLEOTIDE SEQUENCE [LARGE SCALE GENOMIC DNA]</scope>
    <source>
        <strain evidence="2 3">NIES-3715</strain>
    </source>
</reference>
<sequence length="147" mass="16880">MMSSCRVIARRRVAYISKFSSSVRCTSRYLSSSSGDEKNGLGLDSLDASSKWRKGQLSKIEDRFKNDSSIKKIDDWPVYEPLDINNDEDVQPMWKDMESRVTRRKSMTISEASSRGKKVGRSNIRKTDEEAWLSAGLYDDEKPKEQK</sequence>
<evidence type="ECO:0000313" key="3">
    <source>
        <dbReference type="Proteomes" id="UP001054902"/>
    </source>
</evidence>
<dbReference type="Proteomes" id="UP001054902">
    <property type="component" value="Unassembled WGS sequence"/>
</dbReference>
<proteinExistence type="predicted"/>
<accession>A0AAD3D686</accession>
<feature type="region of interest" description="Disordered" evidence="1">
    <location>
        <begin position="98"/>
        <end position="125"/>
    </location>
</feature>
<dbReference type="AlphaFoldDB" id="A0AAD3D686"/>
<name>A0AAD3D686_9STRA</name>
<gene>
    <name evidence="2" type="ORF">CTEN210_15029</name>
</gene>
<organism evidence="2 3">
    <name type="scientific">Chaetoceros tenuissimus</name>
    <dbReference type="NCBI Taxonomy" id="426638"/>
    <lineage>
        <taxon>Eukaryota</taxon>
        <taxon>Sar</taxon>
        <taxon>Stramenopiles</taxon>
        <taxon>Ochrophyta</taxon>
        <taxon>Bacillariophyta</taxon>
        <taxon>Coscinodiscophyceae</taxon>
        <taxon>Chaetocerotophycidae</taxon>
        <taxon>Chaetocerotales</taxon>
        <taxon>Chaetocerotaceae</taxon>
        <taxon>Chaetoceros</taxon>
    </lineage>
</organism>
<evidence type="ECO:0000313" key="2">
    <source>
        <dbReference type="EMBL" id="GFH58553.1"/>
    </source>
</evidence>